<dbReference type="EMBL" id="JADNRY010000012">
    <property type="protein sequence ID" value="KAF9074704.1"/>
    <property type="molecule type" value="Genomic_DNA"/>
</dbReference>
<dbReference type="AlphaFoldDB" id="A0A9P5UD12"/>
<gene>
    <name evidence="1" type="ORF">BDP27DRAFT_1416104</name>
</gene>
<reference evidence="1" key="1">
    <citation type="submission" date="2020-11" db="EMBL/GenBank/DDBJ databases">
        <authorList>
            <consortium name="DOE Joint Genome Institute"/>
            <person name="Ahrendt S."/>
            <person name="Riley R."/>
            <person name="Andreopoulos W."/>
            <person name="Labutti K."/>
            <person name="Pangilinan J."/>
            <person name="Ruiz-Duenas F.J."/>
            <person name="Barrasa J.M."/>
            <person name="Sanchez-Garcia M."/>
            <person name="Camarero S."/>
            <person name="Miyauchi S."/>
            <person name="Serrano A."/>
            <person name="Linde D."/>
            <person name="Babiker R."/>
            <person name="Drula E."/>
            <person name="Ayuso-Fernandez I."/>
            <person name="Pacheco R."/>
            <person name="Padilla G."/>
            <person name="Ferreira P."/>
            <person name="Barriuso J."/>
            <person name="Kellner H."/>
            <person name="Castanera R."/>
            <person name="Alfaro M."/>
            <person name="Ramirez L."/>
            <person name="Pisabarro A.G."/>
            <person name="Kuo A."/>
            <person name="Tritt A."/>
            <person name="Lipzen A."/>
            <person name="He G."/>
            <person name="Yan M."/>
            <person name="Ng V."/>
            <person name="Cullen D."/>
            <person name="Martin F."/>
            <person name="Rosso M.-N."/>
            <person name="Henrissat B."/>
            <person name="Hibbett D."/>
            <person name="Martinez A.T."/>
            <person name="Grigoriev I.V."/>
        </authorList>
    </citation>
    <scope>NUCLEOTIDE SEQUENCE</scope>
    <source>
        <strain evidence="1">AH 40177</strain>
    </source>
</reference>
<accession>A0A9P5UD12</accession>
<dbReference type="OrthoDB" id="3056089at2759"/>
<sequence>MEFLVAQLMQGQQAMQHMQMQQMQFMMYGASPLVFHHPLLSYPPPHPGPVGLVWYRLASATAPQSAPPSPSKLIIPNTFLDEFGSLHITKIQEKHWGSEGVKFLVISWMNVLEAHKKYLCDMRNGLWAE</sequence>
<protein>
    <submittedName>
        <fullName evidence="1">Uncharacterized protein</fullName>
    </submittedName>
</protein>
<name>A0A9P5UD12_9AGAR</name>
<comment type="caution">
    <text evidence="1">The sequence shown here is derived from an EMBL/GenBank/DDBJ whole genome shotgun (WGS) entry which is preliminary data.</text>
</comment>
<keyword evidence="2" id="KW-1185">Reference proteome</keyword>
<dbReference type="Proteomes" id="UP000772434">
    <property type="component" value="Unassembled WGS sequence"/>
</dbReference>
<proteinExistence type="predicted"/>
<evidence type="ECO:0000313" key="2">
    <source>
        <dbReference type="Proteomes" id="UP000772434"/>
    </source>
</evidence>
<evidence type="ECO:0000313" key="1">
    <source>
        <dbReference type="EMBL" id="KAF9074704.1"/>
    </source>
</evidence>
<organism evidence="1 2">
    <name type="scientific">Rhodocollybia butyracea</name>
    <dbReference type="NCBI Taxonomy" id="206335"/>
    <lineage>
        <taxon>Eukaryota</taxon>
        <taxon>Fungi</taxon>
        <taxon>Dikarya</taxon>
        <taxon>Basidiomycota</taxon>
        <taxon>Agaricomycotina</taxon>
        <taxon>Agaricomycetes</taxon>
        <taxon>Agaricomycetidae</taxon>
        <taxon>Agaricales</taxon>
        <taxon>Marasmiineae</taxon>
        <taxon>Omphalotaceae</taxon>
        <taxon>Rhodocollybia</taxon>
    </lineage>
</organism>